<evidence type="ECO:0000313" key="1">
    <source>
        <dbReference type="EMBL" id="BAT99610.1"/>
    </source>
</evidence>
<name>A0A0S3T2Y1_PHAAN</name>
<dbReference type="EMBL" id="AP015043">
    <property type="protein sequence ID" value="BAT99610.1"/>
    <property type="molecule type" value="Genomic_DNA"/>
</dbReference>
<evidence type="ECO:0000313" key="2">
    <source>
        <dbReference type="Proteomes" id="UP000291084"/>
    </source>
</evidence>
<protein>
    <submittedName>
        <fullName evidence="1">Uncharacterized protein</fullName>
    </submittedName>
</protein>
<reference evidence="1 2" key="1">
    <citation type="journal article" date="2015" name="Sci. Rep.">
        <title>The power of single molecule real-time sequencing technology in the de novo assembly of a eukaryotic genome.</title>
        <authorList>
            <person name="Sakai H."/>
            <person name="Naito K."/>
            <person name="Ogiso-Tanaka E."/>
            <person name="Takahashi Y."/>
            <person name="Iseki K."/>
            <person name="Muto C."/>
            <person name="Satou K."/>
            <person name="Teruya K."/>
            <person name="Shiroma A."/>
            <person name="Shimoji M."/>
            <person name="Hirano T."/>
            <person name="Itoh T."/>
            <person name="Kaga A."/>
            <person name="Tomooka N."/>
        </authorList>
    </citation>
    <scope>NUCLEOTIDE SEQUENCE [LARGE SCALE GENOMIC DNA]</scope>
    <source>
        <strain evidence="2">cv. Shumari</strain>
    </source>
</reference>
<sequence length="65" mass="6995">MGVSWTVLLSFQKRHALLTKKLTVLCFCGMVESLRPAGAGSKEMSSSFVTARSAVKGNDTGSFRL</sequence>
<gene>
    <name evidence="1" type="primary">Vigan.10G108800</name>
    <name evidence="1" type="ORF">VIGAN_10108800</name>
</gene>
<organism evidence="1 2">
    <name type="scientific">Vigna angularis var. angularis</name>
    <dbReference type="NCBI Taxonomy" id="157739"/>
    <lineage>
        <taxon>Eukaryota</taxon>
        <taxon>Viridiplantae</taxon>
        <taxon>Streptophyta</taxon>
        <taxon>Embryophyta</taxon>
        <taxon>Tracheophyta</taxon>
        <taxon>Spermatophyta</taxon>
        <taxon>Magnoliopsida</taxon>
        <taxon>eudicotyledons</taxon>
        <taxon>Gunneridae</taxon>
        <taxon>Pentapetalae</taxon>
        <taxon>rosids</taxon>
        <taxon>fabids</taxon>
        <taxon>Fabales</taxon>
        <taxon>Fabaceae</taxon>
        <taxon>Papilionoideae</taxon>
        <taxon>50 kb inversion clade</taxon>
        <taxon>NPAAA clade</taxon>
        <taxon>indigoferoid/millettioid clade</taxon>
        <taxon>Phaseoleae</taxon>
        <taxon>Vigna</taxon>
    </lineage>
</organism>
<keyword evidence="2" id="KW-1185">Reference proteome</keyword>
<dbReference type="Proteomes" id="UP000291084">
    <property type="component" value="Chromosome 10"/>
</dbReference>
<proteinExistence type="predicted"/>
<dbReference type="AlphaFoldDB" id="A0A0S3T2Y1"/>
<accession>A0A0S3T2Y1</accession>